<dbReference type="SUPFAM" id="SSF53474">
    <property type="entry name" value="alpha/beta-Hydrolases"/>
    <property type="match status" value="1"/>
</dbReference>
<feature type="compositionally biased region" description="Basic and acidic residues" evidence="1">
    <location>
        <begin position="498"/>
        <end position="510"/>
    </location>
</feature>
<dbReference type="InterPro" id="IPR029058">
    <property type="entry name" value="AB_hydrolase_fold"/>
</dbReference>
<gene>
    <name evidence="2" type="ORF">CYJ95_07555</name>
</gene>
<reference evidence="2 3" key="1">
    <citation type="submission" date="2017-12" db="EMBL/GenBank/DDBJ databases">
        <title>Phylogenetic diversity of female urinary microbiome.</title>
        <authorList>
            <person name="Thomas-White K."/>
            <person name="Wolfe A.J."/>
        </authorList>
    </citation>
    <scope>NUCLEOTIDE SEQUENCE [LARGE SCALE GENOMIC DNA]</scope>
    <source>
        <strain evidence="2 3">UMB0038</strain>
    </source>
</reference>
<comment type="caution">
    <text evidence="2">The sequence shown here is derived from an EMBL/GenBank/DDBJ whole genome shotgun (WGS) entry which is preliminary data.</text>
</comment>
<accession>A0AAX0VK96</accession>
<evidence type="ECO:0000313" key="2">
    <source>
        <dbReference type="EMBL" id="PKZ81710.1"/>
    </source>
</evidence>
<organism evidence="2 3">
    <name type="scientific">Micrococcus luteus</name>
    <name type="common">Micrococcus lysodeikticus</name>
    <dbReference type="NCBI Taxonomy" id="1270"/>
    <lineage>
        <taxon>Bacteria</taxon>
        <taxon>Bacillati</taxon>
        <taxon>Actinomycetota</taxon>
        <taxon>Actinomycetes</taxon>
        <taxon>Micrococcales</taxon>
        <taxon>Micrococcaceae</taxon>
        <taxon>Micrococcus</taxon>
    </lineage>
</organism>
<sequence>MTGGRGAGPGAVAFSTHGGPGSIYAEAEEMRVVAGRHEHAADEAAGASWQVDAAAFGLGRSATWLASAALLQDRLVEAVGRVRSLSEQCAELHRDLLSAAARYEEAERAAAGITAAEDASLEELPALLWRDGHDGLTTREAERLVQDLVQAVPEAIVAALLTAAGFPLLAALARIDVKMLTRAQKRVLKRPVSSAAKKGTDAASDLTEALRVSPDEAWTVAADALTLAGAAPQGAVTPHGAPQDRPTAPALLDGSATGLASLIPREEGDGDLTVTEVVRENGSRAWVVGLPGTRGGLIPDPESTDPWDAGGLLDALGSGSEVTAPAVRAALEAAGVPHGAPLVLAGYSQGGVHAVNLAGREDFTSVYPVAGVMTVAAPSGNAVETGRTAVLEFSSDGDLAVAADGAPTPVSSRRAEVVFHPAGHGWDAPGGGFRAASPLAVEDDLGAAHDFDAQVDLIRQFEAAEPASRAEVAGLSAALAGLTAGTVASSRAVRLRRTPPERDHLPPGSR</sequence>
<feature type="region of interest" description="Disordered" evidence="1">
    <location>
        <begin position="491"/>
        <end position="510"/>
    </location>
</feature>
<evidence type="ECO:0008006" key="4">
    <source>
        <dbReference type="Google" id="ProtNLM"/>
    </source>
</evidence>
<dbReference type="Proteomes" id="UP000234847">
    <property type="component" value="Unassembled WGS sequence"/>
</dbReference>
<evidence type="ECO:0000256" key="1">
    <source>
        <dbReference type="SAM" id="MobiDB-lite"/>
    </source>
</evidence>
<dbReference type="Gene3D" id="3.40.50.1820">
    <property type="entry name" value="alpha/beta hydrolase"/>
    <property type="match status" value="1"/>
</dbReference>
<dbReference type="EMBL" id="PKJT01000006">
    <property type="protein sequence ID" value="PKZ81710.1"/>
    <property type="molecule type" value="Genomic_DNA"/>
</dbReference>
<name>A0AAX0VK96_MICLU</name>
<evidence type="ECO:0000313" key="3">
    <source>
        <dbReference type="Proteomes" id="UP000234847"/>
    </source>
</evidence>
<protein>
    <recommendedName>
        <fullName evidence="4">Alpha/beta hydrolase</fullName>
    </recommendedName>
</protein>
<proteinExistence type="predicted"/>
<dbReference type="AlphaFoldDB" id="A0AAX0VK96"/>